<dbReference type="Pfam" id="PF12705">
    <property type="entry name" value="PDDEXK_1"/>
    <property type="match status" value="1"/>
</dbReference>
<evidence type="ECO:0000313" key="3">
    <source>
        <dbReference type="Proteomes" id="UP001060919"/>
    </source>
</evidence>
<evidence type="ECO:0000313" key="2">
    <source>
        <dbReference type="EMBL" id="BDS09567.1"/>
    </source>
</evidence>
<dbReference type="AlphaFoldDB" id="A0A915VK89"/>
<dbReference type="RefSeq" id="WP_264790942.1">
    <property type="nucleotide sequence ID" value="NZ_AP026867.1"/>
</dbReference>
<dbReference type="KEGG" id="aup:AsAng_0002710"/>
<protein>
    <submittedName>
        <fullName evidence="2">PD-(D/E)XK nuclease family protein</fullName>
    </submittedName>
</protein>
<organism evidence="2 3">
    <name type="scientific">Aureispira anguillae</name>
    <dbReference type="NCBI Taxonomy" id="2864201"/>
    <lineage>
        <taxon>Bacteria</taxon>
        <taxon>Pseudomonadati</taxon>
        <taxon>Bacteroidota</taxon>
        <taxon>Saprospiria</taxon>
        <taxon>Saprospirales</taxon>
        <taxon>Saprospiraceae</taxon>
        <taxon>Aureispira</taxon>
    </lineage>
</organism>
<dbReference type="Proteomes" id="UP001060919">
    <property type="component" value="Chromosome"/>
</dbReference>
<evidence type="ECO:0000259" key="1">
    <source>
        <dbReference type="Pfam" id="PF12705"/>
    </source>
</evidence>
<feature type="domain" description="PD-(D/E)XK endonuclease-like" evidence="1">
    <location>
        <begin position="11"/>
        <end position="69"/>
    </location>
</feature>
<reference evidence="2" key="1">
    <citation type="submission" date="2022-09" db="EMBL/GenBank/DDBJ databases">
        <title>Aureispira anguillicida sp. nov., isolated from Leptocephalus of Japanese eel Anguilla japonica.</title>
        <authorList>
            <person name="Yuasa K."/>
            <person name="Mekata T."/>
            <person name="Ikunari K."/>
        </authorList>
    </citation>
    <scope>NUCLEOTIDE SEQUENCE</scope>
    <source>
        <strain evidence="2">EL160426</strain>
    </source>
</reference>
<accession>A0A915VK89</accession>
<gene>
    <name evidence="2" type="ORF">AsAng_0002710</name>
</gene>
<name>A0A915VK89_9BACT</name>
<keyword evidence="3" id="KW-1185">Reference proteome</keyword>
<proteinExistence type="predicted"/>
<sequence length="80" mass="9488">MKNNYPQIEKLSPSKINFIESCKLRYYNTLIQKPKAIEKKAFNKFSFLGTVIHNVIESYVNNNCIIDDFEQVWNDELEKV</sequence>
<dbReference type="EMBL" id="AP026867">
    <property type="protein sequence ID" value="BDS09567.1"/>
    <property type="molecule type" value="Genomic_DNA"/>
</dbReference>
<dbReference type="InterPro" id="IPR038726">
    <property type="entry name" value="PDDEXK_AddAB-type"/>
</dbReference>